<dbReference type="AlphaFoldDB" id="A0AAN6Q162"/>
<comment type="caution">
    <text evidence="2">The sequence shown here is derived from an EMBL/GenBank/DDBJ whole genome shotgun (WGS) entry which is preliminary data.</text>
</comment>
<keyword evidence="3" id="KW-1185">Reference proteome</keyword>
<feature type="transmembrane region" description="Helical" evidence="1">
    <location>
        <begin position="13"/>
        <end position="34"/>
    </location>
</feature>
<sequence length="119" mass="13054">MCLTRNLGWGGRLVRFVGILLAWALPLVIPPLWLRPWQPGFHVSFPGATWLSAAVKPLCRGQPAVAMRGSWAEPHFPRQWNVIAAETVRETHDPAAPAAAEAFVWAGVGSMRAHSSHTQ</sequence>
<protein>
    <submittedName>
        <fullName evidence="2">Uncharacterized protein</fullName>
    </submittedName>
</protein>
<evidence type="ECO:0000313" key="2">
    <source>
        <dbReference type="EMBL" id="KAK4101679.1"/>
    </source>
</evidence>
<gene>
    <name evidence="2" type="ORF">N658DRAFT_496108</name>
</gene>
<keyword evidence="1" id="KW-1133">Transmembrane helix</keyword>
<evidence type="ECO:0000313" key="3">
    <source>
        <dbReference type="Proteomes" id="UP001305647"/>
    </source>
</evidence>
<reference evidence="2" key="2">
    <citation type="submission" date="2023-05" db="EMBL/GenBank/DDBJ databases">
        <authorList>
            <consortium name="Lawrence Berkeley National Laboratory"/>
            <person name="Steindorff A."/>
            <person name="Hensen N."/>
            <person name="Bonometti L."/>
            <person name="Westerberg I."/>
            <person name="Brannstrom I.O."/>
            <person name="Guillou S."/>
            <person name="Cros-Aarteil S."/>
            <person name="Calhoun S."/>
            <person name="Haridas S."/>
            <person name="Kuo A."/>
            <person name="Mondo S."/>
            <person name="Pangilinan J."/>
            <person name="Riley R."/>
            <person name="Labutti K."/>
            <person name="Andreopoulos B."/>
            <person name="Lipzen A."/>
            <person name="Chen C."/>
            <person name="Yanf M."/>
            <person name="Daum C."/>
            <person name="Ng V."/>
            <person name="Clum A."/>
            <person name="Ohm R."/>
            <person name="Martin F."/>
            <person name="Silar P."/>
            <person name="Natvig D."/>
            <person name="Lalanne C."/>
            <person name="Gautier V."/>
            <person name="Ament-Velasquez S.L."/>
            <person name="Kruys A."/>
            <person name="Hutchinson M.I."/>
            <person name="Powell A.J."/>
            <person name="Barry K."/>
            <person name="Miller A.N."/>
            <person name="Grigoriev I.V."/>
            <person name="Debuchy R."/>
            <person name="Gladieux P."/>
            <person name="Thoren M.H."/>
            <person name="Johannesson H."/>
        </authorList>
    </citation>
    <scope>NUCLEOTIDE SEQUENCE</scope>
    <source>
        <strain evidence="2">CBS 757.83</strain>
    </source>
</reference>
<dbReference type="Proteomes" id="UP001305647">
    <property type="component" value="Unassembled WGS sequence"/>
</dbReference>
<evidence type="ECO:0000256" key="1">
    <source>
        <dbReference type="SAM" id="Phobius"/>
    </source>
</evidence>
<proteinExistence type="predicted"/>
<organism evidence="2 3">
    <name type="scientific">Parathielavia hyrcaniae</name>
    <dbReference type="NCBI Taxonomy" id="113614"/>
    <lineage>
        <taxon>Eukaryota</taxon>
        <taxon>Fungi</taxon>
        <taxon>Dikarya</taxon>
        <taxon>Ascomycota</taxon>
        <taxon>Pezizomycotina</taxon>
        <taxon>Sordariomycetes</taxon>
        <taxon>Sordariomycetidae</taxon>
        <taxon>Sordariales</taxon>
        <taxon>Chaetomiaceae</taxon>
        <taxon>Parathielavia</taxon>
    </lineage>
</organism>
<name>A0AAN6Q162_9PEZI</name>
<accession>A0AAN6Q162</accession>
<dbReference type="EMBL" id="MU863634">
    <property type="protein sequence ID" value="KAK4101679.1"/>
    <property type="molecule type" value="Genomic_DNA"/>
</dbReference>
<reference evidence="2" key="1">
    <citation type="journal article" date="2023" name="Mol. Phylogenet. Evol.">
        <title>Genome-scale phylogeny and comparative genomics of the fungal order Sordariales.</title>
        <authorList>
            <person name="Hensen N."/>
            <person name="Bonometti L."/>
            <person name="Westerberg I."/>
            <person name="Brannstrom I.O."/>
            <person name="Guillou S."/>
            <person name="Cros-Aarteil S."/>
            <person name="Calhoun S."/>
            <person name="Haridas S."/>
            <person name="Kuo A."/>
            <person name="Mondo S."/>
            <person name="Pangilinan J."/>
            <person name="Riley R."/>
            <person name="LaButti K."/>
            <person name="Andreopoulos B."/>
            <person name="Lipzen A."/>
            <person name="Chen C."/>
            <person name="Yan M."/>
            <person name="Daum C."/>
            <person name="Ng V."/>
            <person name="Clum A."/>
            <person name="Steindorff A."/>
            <person name="Ohm R.A."/>
            <person name="Martin F."/>
            <person name="Silar P."/>
            <person name="Natvig D.O."/>
            <person name="Lalanne C."/>
            <person name="Gautier V."/>
            <person name="Ament-Velasquez S.L."/>
            <person name="Kruys A."/>
            <person name="Hutchinson M.I."/>
            <person name="Powell A.J."/>
            <person name="Barry K."/>
            <person name="Miller A.N."/>
            <person name="Grigoriev I.V."/>
            <person name="Debuchy R."/>
            <person name="Gladieux P."/>
            <person name="Hiltunen Thoren M."/>
            <person name="Johannesson H."/>
        </authorList>
    </citation>
    <scope>NUCLEOTIDE SEQUENCE</scope>
    <source>
        <strain evidence="2">CBS 757.83</strain>
    </source>
</reference>
<keyword evidence="1" id="KW-0472">Membrane</keyword>
<keyword evidence="1" id="KW-0812">Transmembrane</keyword>